<evidence type="ECO:0000259" key="4">
    <source>
        <dbReference type="PROSITE" id="PS51109"/>
    </source>
</evidence>
<dbReference type="SMART" id="SM01208">
    <property type="entry name" value="G5"/>
    <property type="match status" value="1"/>
</dbReference>
<dbReference type="Pfam" id="PF12229">
    <property type="entry name" value="PG_binding_4"/>
    <property type="match status" value="1"/>
</dbReference>
<dbReference type="Pfam" id="PF07501">
    <property type="entry name" value="G5"/>
    <property type="match status" value="1"/>
</dbReference>
<accession>A0A4Q7PQB8</accession>
<evidence type="ECO:0000256" key="1">
    <source>
        <dbReference type="ARBA" id="ARBA00022729"/>
    </source>
</evidence>
<evidence type="ECO:0000313" key="6">
    <source>
        <dbReference type="Proteomes" id="UP000292927"/>
    </source>
</evidence>
<dbReference type="AlphaFoldDB" id="A0A4Q7PQB8"/>
<organism evidence="5 6">
    <name type="scientific">Cuneatibacter caecimuris</name>
    <dbReference type="NCBI Taxonomy" id="1796618"/>
    <lineage>
        <taxon>Bacteria</taxon>
        <taxon>Bacillati</taxon>
        <taxon>Bacillota</taxon>
        <taxon>Clostridia</taxon>
        <taxon>Lachnospirales</taxon>
        <taxon>Lachnospiraceae</taxon>
        <taxon>Cuneatibacter</taxon>
    </lineage>
</organism>
<gene>
    <name evidence="5" type="ORF">EV209_1248</name>
</gene>
<name>A0A4Q7PQB8_9FIRM</name>
<feature type="compositionally biased region" description="Low complexity" evidence="2">
    <location>
        <begin position="462"/>
        <end position="499"/>
    </location>
</feature>
<keyword evidence="1 3" id="KW-0732">Signal</keyword>
<dbReference type="Pfam" id="PF04294">
    <property type="entry name" value="VanW"/>
    <property type="match status" value="1"/>
</dbReference>
<dbReference type="InterPro" id="IPR022029">
    <property type="entry name" value="YoaR-like_PG-bd"/>
</dbReference>
<feature type="signal peptide" evidence="3">
    <location>
        <begin position="1"/>
        <end position="26"/>
    </location>
</feature>
<comment type="caution">
    <text evidence="5">The sequence shown here is derived from an EMBL/GenBank/DDBJ whole genome shotgun (WGS) entry which is preliminary data.</text>
</comment>
<evidence type="ECO:0000256" key="3">
    <source>
        <dbReference type="SAM" id="SignalP"/>
    </source>
</evidence>
<protein>
    <submittedName>
        <fullName evidence="5">Vancomycin resistance protein YoaR</fullName>
    </submittedName>
</protein>
<dbReference type="RefSeq" id="WP_165388829.1">
    <property type="nucleotide sequence ID" value="NZ_SGXF01000001.1"/>
</dbReference>
<feature type="region of interest" description="Disordered" evidence="2">
    <location>
        <begin position="440"/>
        <end position="499"/>
    </location>
</feature>
<dbReference type="InterPro" id="IPR052913">
    <property type="entry name" value="Glycopeptide_resist_protein"/>
</dbReference>
<evidence type="ECO:0000313" key="5">
    <source>
        <dbReference type="EMBL" id="RZT03113.1"/>
    </source>
</evidence>
<proteinExistence type="predicted"/>
<reference evidence="5 6" key="1">
    <citation type="submission" date="2019-02" db="EMBL/GenBank/DDBJ databases">
        <title>Genomic Encyclopedia of Type Strains, Phase IV (KMG-IV): sequencing the most valuable type-strain genomes for metagenomic binning, comparative biology and taxonomic classification.</title>
        <authorList>
            <person name="Goeker M."/>
        </authorList>
    </citation>
    <scope>NUCLEOTIDE SEQUENCE [LARGE SCALE GENOMIC DNA]</scope>
    <source>
        <strain evidence="5 6">DSM 29486</strain>
    </source>
</reference>
<sequence length="499" mass="53422">MKRMITAALLMASGFCLLFGAKDVQADAKVPENVHIADIDVGGMTEDEVMKELEDYQETVRDQGLILDIEGNKYGATMGDLGFEFTNLEELAERAVSLQSMGNLIQLYKAQEDLARNKVDLELQAVYSQEAVRQFIESSAAPHNVQAVSATVTRGGANGFTVNPSTMGKQADTENAYNEAVQRMDSWDRGGTIEVAVAVSEVRPTTVTEDLNGFGAVLGQFTTQFNDADKDRNYNLTVGTAKLNGTFIEAGATFDLYSVLGPFTTGNGYRRGHAYANGEIIDSIGGGVCQICTTLYVASLYAELGIVTRFNHSMTVGYVPLAWDATIASGGYKTLRLRNDTGYPIYIASSSNGGNVTVQIFGRETRPANRKVEFQSRVLSGPSYLAPQETPDPGLPAGQRVVTEEGHPAASAQLIKNVYINGALQSSTVLNTSSYKPYAERVNVGTGGSTPEPEPTPEETTAEPTPEETTTKAPEPTTAEPTTKAPETTAPTTTAAAKN</sequence>
<dbReference type="PROSITE" id="PS51109">
    <property type="entry name" value="G5"/>
    <property type="match status" value="1"/>
</dbReference>
<evidence type="ECO:0000256" key="2">
    <source>
        <dbReference type="SAM" id="MobiDB-lite"/>
    </source>
</evidence>
<dbReference type="InterPro" id="IPR007391">
    <property type="entry name" value="Vancomycin_resist_VanW"/>
</dbReference>
<dbReference type="EMBL" id="SGXF01000001">
    <property type="protein sequence ID" value="RZT03113.1"/>
    <property type="molecule type" value="Genomic_DNA"/>
</dbReference>
<keyword evidence="6" id="KW-1185">Reference proteome</keyword>
<feature type="chain" id="PRO_5020505745" evidence="3">
    <location>
        <begin position="27"/>
        <end position="499"/>
    </location>
</feature>
<dbReference type="PANTHER" id="PTHR35788:SF1">
    <property type="entry name" value="EXPORTED PROTEIN"/>
    <property type="match status" value="1"/>
</dbReference>
<dbReference type="Proteomes" id="UP000292927">
    <property type="component" value="Unassembled WGS sequence"/>
</dbReference>
<dbReference type="InterPro" id="IPR011098">
    <property type="entry name" value="G5_dom"/>
</dbReference>
<dbReference type="PANTHER" id="PTHR35788">
    <property type="entry name" value="EXPORTED PROTEIN-RELATED"/>
    <property type="match status" value="1"/>
</dbReference>
<feature type="domain" description="G5" evidence="4">
    <location>
        <begin position="369"/>
        <end position="448"/>
    </location>
</feature>